<dbReference type="Proteomes" id="UP000494040">
    <property type="component" value="Unassembled WGS sequence"/>
</dbReference>
<dbReference type="Gene3D" id="1.20.1250.20">
    <property type="entry name" value="MFS general substrate transporter like domains"/>
    <property type="match status" value="1"/>
</dbReference>
<dbReference type="PROSITE" id="PS00217">
    <property type="entry name" value="SUGAR_TRANSPORT_2"/>
    <property type="match status" value="1"/>
</dbReference>
<feature type="transmembrane region" description="Helical" evidence="5">
    <location>
        <begin position="95"/>
        <end position="113"/>
    </location>
</feature>
<keyword evidence="4 5" id="KW-0472">Membrane</keyword>
<evidence type="ECO:0000256" key="1">
    <source>
        <dbReference type="ARBA" id="ARBA00004141"/>
    </source>
</evidence>
<feature type="transmembrane region" description="Helical" evidence="5">
    <location>
        <begin position="63"/>
        <end position="83"/>
    </location>
</feature>
<sequence length="540" mass="58818">MKTDQKISDDETDYGIKASIVQVVLCVIANTAVLSSGMTLGFTAVALPYMLKPNDEFHITVDQASWVASIAAISTPLGCLVSGPLIDRLGRKKGLFLLNFPAFIGWLCVAINPSMTQLYIGRLLTGFACGLSSSPATVFSAESSIPSLRGYLVSGTSIAISMGVAIVYIMGLIFKENWKLTAGLCSIFPVCSAILIGFLMPESPVWLMVNGKPDAACKSLKLLRGTNDISDIEHELDELSERVNMNKKGKTNLMSTIKAMGKPESYKPLIIMNLFFFFQQLTGVFVVIFYAVDVVREAGVTMDPFIVAVLIGITRLGVTIFSAWMSRAYGRRPTAIISGVGMTVSLVTLATFLYVTQSTHLSDTLFEGESETNTTNLSEFFNSTLETFKPGNSSELENAEIPSPSLLPVISILLYILASTVGFLTLPWAMIGEVYPARIRGVASGLTTCITYLVSFVAVKLYPTMLTVLGKHGVFFFYGSMAFLGTIFVIFYLPETQGKTLAEIEKYFAGTKKKKSTADEEEALHRTQLLTIRPANKENL</sequence>
<evidence type="ECO:0000256" key="3">
    <source>
        <dbReference type="ARBA" id="ARBA00022989"/>
    </source>
</evidence>
<comment type="subcellular location">
    <subcellularLocation>
        <location evidence="1">Membrane</location>
        <topology evidence="1">Multi-pass membrane protein</topology>
    </subcellularLocation>
</comment>
<dbReference type="Pfam" id="PF00083">
    <property type="entry name" value="Sugar_tr"/>
    <property type="match status" value="2"/>
</dbReference>
<feature type="transmembrane region" description="Helical" evidence="5">
    <location>
        <begin position="119"/>
        <end position="139"/>
    </location>
</feature>
<keyword evidence="3 5" id="KW-1133">Transmembrane helix</keyword>
<keyword evidence="2 5" id="KW-0812">Transmembrane</keyword>
<feature type="transmembrane region" description="Helical" evidence="5">
    <location>
        <begin position="336"/>
        <end position="355"/>
    </location>
</feature>
<dbReference type="KEGG" id="clec:106669069"/>
<dbReference type="AlphaFoldDB" id="A0A8I6RYM5"/>
<feature type="transmembrane region" description="Helical" evidence="5">
    <location>
        <begin position="270"/>
        <end position="292"/>
    </location>
</feature>
<accession>A0A8I6RYM5</accession>
<feature type="transmembrane region" description="Helical" evidence="5">
    <location>
        <begin position="151"/>
        <end position="174"/>
    </location>
</feature>
<dbReference type="EnsemblMetazoa" id="XM_014398338.2">
    <property type="protein sequence ID" value="XP_014253824.1"/>
    <property type="gene ID" value="LOC106669069"/>
</dbReference>
<evidence type="ECO:0000256" key="4">
    <source>
        <dbReference type="ARBA" id="ARBA00023136"/>
    </source>
</evidence>
<evidence type="ECO:0000256" key="2">
    <source>
        <dbReference type="ARBA" id="ARBA00022692"/>
    </source>
</evidence>
<evidence type="ECO:0000256" key="5">
    <source>
        <dbReference type="SAM" id="Phobius"/>
    </source>
</evidence>
<dbReference type="PANTHER" id="PTHR48021">
    <property type="match status" value="1"/>
</dbReference>
<dbReference type="InterPro" id="IPR036259">
    <property type="entry name" value="MFS_trans_sf"/>
</dbReference>
<dbReference type="OrthoDB" id="6612291at2759"/>
<reference evidence="7" key="1">
    <citation type="submission" date="2022-01" db="UniProtKB">
        <authorList>
            <consortium name="EnsemblMetazoa"/>
        </authorList>
    </citation>
    <scope>IDENTIFICATION</scope>
</reference>
<dbReference type="PROSITE" id="PS50850">
    <property type="entry name" value="MFS"/>
    <property type="match status" value="1"/>
</dbReference>
<feature type="transmembrane region" description="Helical" evidence="5">
    <location>
        <begin position="406"/>
        <end position="429"/>
    </location>
</feature>
<feature type="transmembrane region" description="Helical" evidence="5">
    <location>
        <begin position="304"/>
        <end position="324"/>
    </location>
</feature>
<evidence type="ECO:0000259" key="6">
    <source>
        <dbReference type="PROSITE" id="PS50850"/>
    </source>
</evidence>
<gene>
    <name evidence="7" type="primary">106669069</name>
</gene>
<dbReference type="PRINTS" id="PR00171">
    <property type="entry name" value="SUGRTRNSPORT"/>
</dbReference>
<evidence type="ECO:0000313" key="8">
    <source>
        <dbReference type="Proteomes" id="UP000494040"/>
    </source>
</evidence>
<dbReference type="SUPFAM" id="SSF103473">
    <property type="entry name" value="MFS general substrate transporter"/>
    <property type="match status" value="1"/>
</dbReference>
<dbReference type="InterPro" id="IPR005829">
    <property type="entry name" value="Sugar_transporter_CS"/>
</dbReference>
<feature type="transmembrane region" description="Helical" evidence="5">
    <location>
        <begin position="474"/>
        <end position="493"/>
    </location>
</feature>
<dbReference type="InterPro" id="IPR050549">
    <property type="entry name" value="MFS_Trehalose_Transporter"/>
</dbReference>
<feature type="transmembrane region" description="Helical" evidence="5">
    <location>
        <begin position="441"/>
        <end position="462"/>
    </location>
</feature>
<dbReference type="GO" id="GO:0022857">
    <property type="term" value="F:transmembrane transporter activity"/>
    <property type="evidence" value="ECO:0007669"/>
    <property type="project" value="InterPro"/>
</dbReference>
<protein>
    <recommendedName>
        <fullName evidence="6">Major facilitator superfamily (MFS) profile domain-containing protein</fullName>
    </recommendedName>
</protein>
<proteinExistence type="predicted"/>
<feature type="transmembrane region" description="Helical" evidence="5">
    <location>
        <begin position="20"/>
        <end position="51"/>
    </location>
</feature>
<feature type="transmembrane region" description="Helical" evidence="5">
    <location>
        <begin position="180"/>
        <end position="200"/>
    </location>
</feature>
<dbReference type="InterPro" id="IPR003663">
    <property type="entry name" value="Sugar/inositol_transpt"/>
</dbReference>
<evidence type="ECO:0000313" key="7">
    <source>
        <dbReference type="EnsemblMetazoa" id="XP_014253824.1"/>
    </source>
</evidence>
<dbReference type="PANTHER" id="PTHR48021:SF89">
    <property type="entry name" value="FI02132P-RELATED"/>
    <property type="match status" value="1"/>
</dbReference>
<name>A0A8I6RYM5_CIMLE</name>
<dbReference type="EnsemblMetazoa" id="XM_014398347.2">
    <property type="protein sequence ID" value="XP_014253833.1"/>
    <property type="gene ID" value="LOC106669069"/>
</dbReference>
<keyword evidence="8" id="KW-1185">Reference proteome</keyword>
<dbReference type="InterPro" id="IPR020846">
    <property type="entry name" value="MFS_dom"/>
</dbReference>
<dbReference type="InterPro" id="IPR005828">
    <property type="entry name" value="MFS_sugar_transport-like"/>
</dbReference>
<feature type="domain" description="Major facilitator superfamily (MFS) profile" evidence="6">
    <location>
        <begin position="25"/>
        <end position="497"/>
    </location>
</feature>
<organism evidence="7 8">
    <name type="scientific">Cimex lectularius</name>
    <name type="common">Bed bug</name>
    <name type="synonym">Acanthia lectularia</name>
    <dbReference type="NCBI Taxonomy" id="79782"/>
    <lineage>
        <taxon>Eukaryota</taxon>
        <taxon>Metazoa</taxon>
        <taxon>Ecdysozoa</taxon>
        <taxon>Arthropoda</taxon>
        <taxon>Hexapoda</taxon>
        <taxon>Insecta</taxon>
        <taxon>Pterygota</taxon>
        <taxon>Neoptera</taxon>
        <taxon>Paraneoptera</taxon>
        <taxon>Hemiptera</taxon>
        <taxon>Heteroptera</taxon>
        <taxon>Panheteroptera</taxon>
        <taxon>Cimicomorpha</taxon>
        <taxon>Cimicidae</taxon>
        <taxon>Cimex</taxon>
    </lineage>
</organism>
<dbReference type="EnsemblMetazoa" id="XM_014398330.2">
    <property type="protein sequence ID" value="XP_014253816.1"/>
    <property type="gene ID" value="LOC106669069"/>
</dbReference>
<dbReference type="GO" id="GO:0016020">
    <property type="term" value="C:membrane"/>
    <property type="evidence" value="ECO:0007669"/>
    <property type="project" value="UniProtKB-SubCell"/>
</dbReference>
<dbReference type="OMA" id="INNMACP"/>